<organism evidence="2 3">
    <name type="scientific">Trichogramma brassicae</name>
    <dbReference type="NCBI Taxonomy" id="86971"/>
    <lineage>
        <taxon>Eukaryota</taxon>
        <taxon>Metazoa</taxon>
        <taxon>Ecdysozoa</taxon>
        <taxon>Arthropoda</taxon>
        <taxon>Hexapoda</taxon>
        <taxon>Insecta</taxon>
        <taxon>Pterygota</taxon>
        <taxon>Neoptera</taxon>
        <taxon>Endopterygota</taxon>
        <taxon>Hymenoptera</taxon>
        <taxon>Apocrita</taxon>
        <taxon>Proctotrupomorpha</taxon>
        <taxon>Chalcidoidea</taxon>
        <taxon>Trichogrammatidae</taxon>
        <taxon>Trichogramma</taxon>
    </lineage>
</organism>
<dbReference type="AlphaFoldDB" id="A0A6H5I3U0"/>
<sequence length="70" mass="8124">MKWKSVWVFLLVSVAVSSAYSVHEEVEEYSSAFRRPAPRCFRERIDDLRTACVPQGKPPRWAPRHCSSVM</sequence>
<keyword evidence="3" id="KW-1185">Reference proteome</keyword>
<feature type="signal peptide" evidence="1">
    <location>
        <begin position="1"/>
        <end position="19"/>
    </location>
</feature>
<proteinExistence type="predicted"/>
<evidence type="ECO:0000313" key="3">
    <source>
        <dbReference type="Proteomes" id="UP000479190"/>
    </source>
</evidence>
<evidence type="ECO:0000256" key="1">
    <source>
        <dbReference type="SAM" id="SignalP"/>
    </source>
</evidence>
<evidence type="ECO:0000313" key="2">
    <source>
        <dbReference type="EMBL" id="CAB0032116.1"/>
    </source>
</evidence>
<dbReference type="Proteomes" id="UP000479190">
    <property type="component" value="Unassembled WGS sequence"/>
</dbReference>
<protein>
    <submittedName>
        <fullName evidence="2">Uncharacterized protein</fullName>
    </submittedName>
</protein>
<keyword evidence="1" id="KW-0732">Signal</keyword>
<feature type="chain" id="PRO_5026284755" evidence="1">
    <location>
        <begin position="20"/>
        <end position="70"/>
    </location>
</feature>
<name>A0A6H5I3U0_9HYME</name>
<accession>A0A6H5I3U0</accession>
<dbReference type="EMBL" id="CADCXV010000667">
    <property type="protein sequence ID" value="CAB0032116.1"/>
    <property type="molecule type" value="Genomic_DNA"/>
</dbReference>
<gene>
    <name evidence="2" type="ORF">TBRA_LOCUS4063</name>
</gene>
<reference evidence="2 3" key="1">
    <citation type="submission" date="2020-02" db="EMBL/GenBank/DDBJ databases">
        <authorList>
            <person name="Ferguson B K."/>
        </authorList>
    </citation>
    <scope>NUCLEOTIDE SEQUENCE [LARGE SCALE GENOMIC DNA]</scope>
</reference>